<dbReference type="SMART" id="SM00091">
    <property type="entry name" value="PAS"/>
    <property type="match status" value="2"/>
</dbReference>
<dbReference type="Proteomes" id="UP000774958">
    <property type="component" value="Unassembled WGS sequence"/>
</dbReference>
<dbReference type="Gene3D" id="3.30.450.20">
    <property type="entry name" value="PAS domain"/>
    <property type="match status" value="2"/>
</dbReference>
<dbReference type="Gene3D" id="1.10.287.950">
    <property type="entry name" value="Methyl-accepting chemotaxis protein"/>
    <property type="match status" value="1"/>
</dbReference>
<organism evidence="4 5">
    <name type="scientific">Aeromonas schubertii</name>
    <dbReference type="NCBI Taxonomy" id="652"/>
    <lineage>
        <taxon>Bacteria</taxon>
        <taxon>Pseudomonadati</taxon>
        <taxon>Pseudomonadota</taxon>
        <taxon>Gammaproteobacteria</taxon>
        <taxon>Aeromonadales</taxon>
        <taxon>Aeromonadaceae</taxon>
        <taxon>Aeromonas</taxon>
    </lineage>
</organism>
<proteinExistence type="predicted"/>
<reference evidence="4 5" key="1">
    <citation type="submission" date="2021-09" db="EMBL/GenBank/DDBJ databases">
        <title>Aeromonas schubertii isolated from Asian sea bass.</title>
        <authorList>
            <person name="Pinpimai K."/>
        </authorList>
    </citation>
    <scope>NUCLEOTIDE SEQUENCE [LARGE SCALE GENOMIC DNA]</scope>
    <source>
        <strain evidence="4 5">CHULA2021a</strain>
    </source>
</reference>
<comment type="caution">
    <text evidence="4">The sequence shown here is derived from an EMBL/GenBank/DDBJ whole genome shotgun (WGS) entry which is preliminary data.</text>
</comment>
<dbReference type="PANTHER" id="PTHR24422:SF10">
    <property type="entry name" value="CHEMOTAXIS PROTEIN METHYLTRANSFERASE 2"/>
    <property type="match status" value="1"/>
</dbReference>
<evidence type="ECO:0000256" key="1">
    <source>
        <dbReference type="PROSITE-ProRule" id="PRU00284"/>
    </source>
</evidence>
<evidence type="ECO:0000313" key="4">
    <source>
        <dbReference type="EMBL" id="MBZ6067364.1"/>
    </source>
</evidence>
<dbReference type="PANTHER" id="PTHR24422">
    <property type="entry name" value="CHEMOTAXIS PROTEIN METHYLTRANSFERASE"/>
    <property type="match status" value="1"/>
</dbReference>
<dbReference type="InterPro" id="IPR000700">
    <property type="entry name" value="PAS-assoc_C"/>
</dbReference>
<feature type="domain" description="PAC" evidence="3">
    <location>
        <begin position="209"/>
        <end position="263"/>
    </location>
</feature>
<dbReference type="SUPFAM" id="SSF58104">
    <property type="entry name" value="Methyl-accepting chemotaxis protein (MCP) signaling domain"/>
    <property type="match status" value="1"/>
</dbReference>
<evidence type="ECO:0000259" key="3">
    <source>
        <dbReference type="PROSITE" id="PS50113"/>
    </source>
</evidence>
<evidence type="ECO:0000313" key="5">
    <source>
        <dbReference type="Proteomes" id="UP000774958"/>
    </source>
</evidence>
<dbReference type="InterPro" id="IPR004089">
    <property type="entry name" value="MCPsignal_dom"/>
</dbReference>
<accession>A0ABS7VEP1</accession>
<dbReference type="PROSITE" id="PS50113">
    <property type="entry name" value="PAC"/>
    <property type="match status" value="1"/>
</dbReference>
<dbReference type="InterPro" id="IPR001610">
    <property type="entry name" value="PAC"/>
</dbReference>
<dbReference type="SUPFAM" id="SSF55785">
    <property type="entry name" value="PYP-like sensor domain (PAS domain)"/>
    <property type="match status" value="2"/>
</dbReference>
<gene>
    <name evidence="4" type="ORF">LA374_14265</name>
</gene>
<dbReference type="InterPro" id="IPR035965">
    <property type="entry name" value="PAS-like_dom_sf"/>
</dbReference>
<dbReference type="CDD" id="cd11386">
    <property type="entry name" value="MCP_signal"/>
    <property type="match status" value="1"/>
</dbReference>
<name>A0ABS7VEP1_9GAMM</name>
<dbReference type="SMART" id="SM00283">
    <property type="entry name" value="MA"/>
    <property type="match status" value="1"/>
</dbReference>
<dbReference type="Pfam" id="PF00015">
    <property type="entry name" value="MCPsignal"/>
    <property type="match status" value="1"/>
</dbReference>
<dbReference type="PROSITE" id="PS50111">
    <property type="entry name" value="CHEMOTAXIS_TRANSDUC_2"/>
    <property type="match status" value="1"/>
</dbReference>
<evidence type="ECO:0000259" key="2">
    <source>
        <dbReference type="PROSITE" id="PS50111"/>
    </source>
</evidence>
<dbReference type="SMART" id="SM00086">
    <property type="entry name" value="PAC"/>
    <property type="match status" value="2"/>
</dbReference>
<dbReference type="EMBL" id="JAIRBT010000020">
    <property type="protein sequence ID" value="MBZ6067364.1"/>
    <property type="molecule type" value="Genomic_DNA"/>
</dbReference>
<feature type="domain" description="Methyl-accepting transducer" evidence="2">
    <location>
        <begin position="248"/>
        <end position="432"/>
    </location>
</feature>
<sequence>MFNNRLKGELELTRSELTRQKAFIEALNQSMASITFTPQGEVVDANALFLKTVGYTLPEVVGHHHSMFCDESERHSPEYQRFWQELAQGQVKSGTFRRRGKQGQNIWLEATYFPVKVEGSVLQVIKIALDVTAQQDQRLTQEALFQALDRSMAIIEFTPHGEILNANKNFLDTLGYRLDEIKGKHHRIFCDESFYREQPHFWEDLAQGRFKSGQFLRRGHHGEEVWIEATYNPIFGAGGKVTKVIKFAADITAQIKRAHAVQEVAEVARSTSVETEQSARKGVNLLTGVVETSASIASQMEEASDYMDKLNAQSQSIEAIVSTISGIADQTNLLALNAAIEAARAGDQGRGFAVVADEVRQLAARTSQSTGEIANVVRKNRELTGQVSAQMGAVSSSAQQGQRQIGEVASVMEEIRRGAEHVSVTIAGLSHS</sequence>
<dbReference type="InterPro" id="IPR000014">
    <property type="entry name" value="PAS"/>
</dbReference>
<keyword evidence="5" id="KW-1185">Reference proteome</keyword>
<protein>
    <submittedName>
        <fullName evidence="4">PAS domain-containing methyl-accepting chemotaxis protein</fullName>
    </submittedName>
</protein>
<dbReference type="RefSeq" id="WP_224163230.1">
    <property type="nucleotide sequence ID" value="NZ_JAIRBT010000020.1"/>
</dbReference>
<dbReference type="Pfam" id="PF13426">
    <property type="entry name" value="PAS_9"/>
    <property type="match status" value="2"/>
</dbReference>
<dbReference type="NCBIfam" id="TIGR00229">
    <property type="entry name" value="sensory_box"/>
    <property type="match status" value="2"/>
</dbReference>
<keyword evidence="1" id="KW-0807">Transducer</keyword>
<dbReference type="InterPro" id="IPR050903">
    <property type="entry name" value="Bact_Chemotaxis_MeTrfase"/>
</dbReference>
<dbReference type="CDD" id="cd00130">
    <property type="entry name" value="PAS"/>
    <property type="match status" value="2"/>
</dbReference>